<proteinExistence type="predicted"/>
<dbReference type="InterPro" id="IPR001881">
    <property type="entry name" value="EGF-like_Ca-bd_dom"/>
</dbReference>
<evidence type="ECO:0000256" key="11">
    <source>
        <dbReference type="PROSITE-ProRule" id="PRU00076"/>
    </source>
</evidence>
<feature type="binding site" evidence="12">
    <location>
        <position position="591"/>
    </location>
    <ligand>
        <name>ATP</name>
        <dbReference type="ChEBI" id="CHEBI:30616"/>
    </ligand>
</feature>
<evidence type="ECO:0000256" key="7">
    <source>
        <dbReference type="ARBA" id="ARBA00022777"/>
    </source>
</evidence>
<evidence type="ECO:0000256" key="10">
    <source>
        <dbReference type="ARBA" id="ARBA00023180"/>
    </source>
</evidence>
<keyword evidence="14" id="KW-1133">Transmembrane helix</keyword>
<dbReference type="PANTHER" id="PTHR27005">
    <property type="entry name" value="WALL-ASSOCIATED RECEPTOR KINASE-LIKE 21"/>
    <property type="match status" value="1"/>
</dbReference>
<dbReference type="EMBL" id="LT934121">
    <property type="protein sequence ID" value="VAI47082.1"/>
    <property type="molecule type" value="Genomic_DNA"/>
</dbReference>
<dbReference type="Pfam" id="PF07714">
    <property type="entry name" value="PK_Tyr_Ser-Thr"/>
    <property type="match status" value="1"/>
</dbReference>
<dbReference type="SMART" id="SM00179">
    <property type="entry name" value="EGF_CA"/>
    <property type="match status" value="1"/>
</dbReference>
<evidence type="ECO:0000256" key="5">
    <source>
        <dbReference type="ARBA" id="ARBA00022729"/>
    </source>
</evidence>
<dbReference type="SMART" id="SM00220">
    <property type="entry name" value="S_TKc"/>
    <property type="match status" value="1"/>
</dbReference>
<evidence type="ECO:0000256" key="8">
    <source>
        <dbReference type="ARBA" id="ARBA00022840"/>
    </source>
</evidence>
<dbReference type="GO" id="GO:0030247">
    <property type="term" value="F:polysaccharide binding"/>
    <property type="evidence" value="ECO:0007669"/>
    <property type="project" value="InterPro"/>
</dbReference>
<gene>
    <name evidence="17" type="ORF">TRITD_6Av1G143960</name>
</gene>
<keyword evidence="8 12" id="KW-0067">ATP-binding</keyword>
<sequence>MADDAAAKRRSRPMLKLLFLPSCWPGQVVVANEDFAALSAKADILDDVGHATMPFDRVKPHHGLHSFKPRLLVHSNRRLTLPLRAPAILSHSQLHRPCRACARKKMILAVLIAVLASSSARPATAATAMQPRDTCLRRCGDIDIPYPFGVGSGCHLETGDWTFSLSCNRTGDGRHRLYNYQIEVLDMSVRRGQLRIYSLINPWCYNATTRAMNDQNNWWYNMDITNFRINDALNRFTVIGCNSLAYIRSLNDTADRYMTGCMAMCPGVGRLENGSCAGVGCCQTAIPSGLNGYQISFEEKFNTSGTAGFSPCSYAVLLEAAAFDFRTTYITTDEFMAANGRQVPLVLDWAIGNKTCEEAGRNSSAYACVSSNSECVDSKYGRGKGYLCNCSAGYDGNPYLLDGCQGTRLPLCWLLVSTAASSLHGDSCMPGRFDRLVLADINECQDERYPCSVPDTCVNTIGGYSCVCPEKTSGNAYNGTCEKDKSQIGWEIAIGVSISVIVLIATASCAYMIYAKRRLAKIKREYFEQHGGLTLFDEMRSRQGLSFKLFTQEELEEATGRFDERNVIGKGANGTVYKGTTKDGDLVAIKKCRLASERQQKEFGKEMLIVSQINHRYIVKLYGCCLEVEIAHQTAEALSYLHSWASPPILHGDVKTSNILLDADYTAKVSDFGASTLAPTDEAQFVTFVQGTCGYLDPEYMRTCKLTDKSDVYSFGVVLLELLTCRKALNLEELEEEKYLSSQFLLVLGENRLEEMLDPQIKREQSIEVLEQAAELAKRCLEMLGENRPSMREVAEELHRLSKLAQHPWGPPDSAELVELLRGSPSPTTYSGHSGSGVELSSTRNVSFTDTAYIGIQSPR</sequence>
<evidence type="ECO:0000256" key="4">
    <source>
        <dbReference type="ARBA" id="ARBA00022679"/>
    </source>
</evidence>
<evidence type="ECO:0000256" key="2">
    <source>
        <dbReference type="ARBA" id="ARBA00022527"/>
    </source>
</evidence>
<evidence type="ECO:0000313" key="18">
    <source>
        <dbReference type="Proteomes" id="UP000324705"/>
    </source>
</evidence>
<dbReference type="Gene3D" id="3.30.200.20">
    <property type="entry name" value="Phosphorylase Kinase, domain 1"/>
    <property type="match status" value="1"/>
</dbReference>
<dbReference type="FunFam" id="2.10.25.10:FF:001055">
    <property type="entry name" value="Wall-associated receptor kinase-like 8"/>
    <property type="match status" value="1"/>
</dbReference>
<keyword evidence="9" id="KW-1015">Disulfide bond</keyword>
<dbReference type="Gene3D" id="2.10.25.10">
    <property type="entry name" value="Laminin"/>
    <property type="match status" value="1"/>
</dbReference>
<feature type="region of interest" description="Disordered" evidence="13">
    <location>
        <begin position="823"/>
        <end position="842"/>
    </location>
</feature>
<dbReference type="InterPro" id="IPR025287">
    <property type="entry name" value="WAK_GUB"/>
</dbReference>
<comment type="caution">
    <text evidence="11">Lacks conserved residue(s) required for the propagation of feature annotation.</text>
</comment>
<dbReference type="InterPro" id="IPR017441">
    <property type="entry name" value="Protein_kinase_ATP_BS"/>
</dbReference>
<feature type="transmembrane region" description="Helical" evidence="14">
    <location>
        <begin position="492"/>
        <end position="514"/>
    </location>
</feature>
<protein>
    <recommendedName>
        <fullName evidence="19">Wall-associated receptor kinase 5</fullName>
    </recommendedName>
</protein>
<keyword evidence="18" id="KW-1185">Reference proteome</keyword>
<evidence type="ECO:0000259" key="16">
    <source>
        <dbReference type="PROSITE" id="PS50026"/>
    </source>
</evidence>
<keyword evidence="10" id="KW-0325">Glycoprotein</keyword>
<evidence type="ECO:0000256" key="3">
    <source>
        <dbReference type="ARBA" id="ARBA00022536"/>
    </source>
</evidence>
<dbReference type="GO" id="GO:0005886">
    <property type="term" value="C:plasma membrane"/>
    <property type="evidence" value="ECO:0007669"/>
    <property type="project" value="TreeGrafter"/>
</dbReference>
<keyword evidence="6 12" id="KW-0547">Nucleotide-binding</keyword>
<dbReference type="InterPro" id="IPR045274">
    <property type="entry name" value="WAK-like"/>
</dbReference>
<dbReference type="SUPFAM" id="SSF57196">
    <property type="entry name" value="EGF/Laminin"/>
    <property type="match status" value="1"/>
</dbReference>
<name>A0A9R1B0L4_TRITD</name>
<dbReference type="PROSITE" id="PS01187">
    <property type="entry name" value="EGF_CA"/>
    <property type="match status" value="1"/>
</dbReference>
<dbReference type="GO" id="GO:0007166">
    <property type="term" value="P:cell surface receptor signaling pathway"/>
    <property type="evidence" value="ECO:0007669"/>
    <property type="project" value="InterPro"/>
</dbReference>
<dbReference type="InterPro" id="IPR011009">
    <property type="entry name" value="Kinase-like_dom_sf"/>
</dbReference>
<evidence type="ECO:0000313" key="17">
    <source>
        <dbReference type="EMBL" id="VAI47082.1"/>
    </source>
</evidence>
<keyword evidence="4" id="KW-0808">Transferase</keyword>
<evidence type="ECO:0000256" key="6">
    <source>
        <dbReference type="ARBA" id="ARBA00022741"/>
    </source>
</evidence>
<evidence type="ECO:0000256" key="13">
    <source>
        <dbReference type="SAM" id="MobiDB-lite"/>
    </source>
</evidence>
<dbReference type="GO" id="GO:0004674">
    <property type="term" value="F:protein serine/threonine kinase activity"/>
    <property type="evidence" value="ECO:0007669"/>
    <property type="project" value="UniProtKB-KW"/>
</dbReference>
<dbReference type="InterPro" id="IPR018097">
    <property type="entry name" value="EGF_Ca-bd_CS"/>
</dbReference>
<dbReference type="InterPro" id="IPR001245">
    <property type="entry name" value="Ser-Thr/Tyr_kinase_cat_dom"/>
</dbReference>
<keyword evidence="7" id="KW-0418">Kinase</keyword>
<feature type="domain" description="Protein kinase" evidence="15">
    <location>
        <begin position="562"/>
        <end position="810"/>
    </location>
</feature>
<dbReference type="GO" id="GO:0005524">
    <property type="term" value="F:ATP binding"/>
    <property type="evidence" value="ECO:0007669"/>
    <property type="project" value="UniProtKB-UniRule"/>
</dbReference>
<evidence type="ECO:0000256" key="12">
    <source>
        <dbReference type="PROSITE-ProRule" id="PRU10141"/>
    </source>
</evidence>
<dbReference type="InterPro" id="IPR000719">
    <property type="entry name" value="Prot_kinase_dom"/>
</dbReference>
<dbReference type="InterPro" id="IPR049883">
    <property type="entry name" value="NOTCH1_EGF-like"/>
</dbReference>
<dbReference type="Proteomes" id="UP000324705">
    <property type="component" value="Chromosome 6A"/>
</dbReference>
<keyword evidence="14" id="KW-0472">Membrane</keyword>
<dbReference type="SMART" id="SM00181">
    <property type="entry name" value="EGF"/>
    <property type="match status" value="2"/>
</dbReference>
<reference evidence="17 18" key="1">
    <citation type="submission" date="2017-09" db="EMBL/GenBank/DDBJ databases">
        <authorList>
            <consortium name="International Durum Wheat Genome Sequencing Consortium (IDWGSC)"/>
            <person name="Milanesi L."/>
        </authorList>
    </citation>
    <scope>NUCLEOTIDE SEQUENCE [LARGE SCALE GENOMIC DNA]</scope>
    <source>
        <strain evidence="18">cv. Svevo</strain>
    </source>
</reference>
<feature type="compositionally biased region" description="Polar residues" evidence="13">
    <location>
        <begin position="825"/>
        <end position="842"/>
    </location>
</feature>
<dbReference type="Gramene" id="TRITD6Av1G143960.3">
    <property type="protein sequence ID" value="TRITD6Av1G143960.3"/>
    <property type="gene ID" value="TRITD6Av1G143960"/>
</dbReference>
<dbReference type="Pfam" id="PF07645">
    <property type="entry name" value="EGF_CA"/>
    <property type="match status" value="1"/>
</dbReference>
<dbReference type="Gene3D" id="1.10.510.10">
    <property type="entry name" value="Transferase(Phosphotransferase) domain 1"/>
    <property type="match status" value="1"/>
</dbReference>
<dbReference type="PROSITE" id="PS50026">
    <property type="entry name" value="EGF_3"/>
    <property type="match status" value="1"/>
</dbReference>
<dbReference type="GO" id="GO:0005509">
    <property type="term" value="F:calcium ion binding"/>
    <property type="evidence" value="ECO:0007669"/>
    <property type="project" value="InterPro"/>
</dbReference>
<dbReference type="PROSITE" id="PS50011">
    <property type="entry name" value="PROTEIN_KINASE_DOM"/>
    <property type="match status" value="1"/>
</dbReference>
<dbReference type="InterPro" id="IPR000742">
    <property type="entry name" value="EGF"/>
</dbReference>
<keyword evidence="14" id="KW-0812">Transmembrane</keyword>
<dbReference type="InterPro" id="IPR008271">
    <property type="entry name" value="Ser/Thr_kinase_AS"/>
</dbReference>
<keyword evidence="5" id="KW-0732">Signal</keyword>
<evidence type="ECO:0000259" key="15">
    <source>
        <dbReference type="PROSITE" id="PS50011"/>
    </source>
</evidence>
<dbReference type="AlphaFoldDB" id="A0A9R1B0L4"/>
<dbReference type="OMA" id="WYNMSIT"/>
<keyword evidence="2" id="KW-0723">Serine/threonine-protein kinase</keyword>
<comment type="subcellular location">
    <subcellularLocation>
        <location evidence="1">Membrane</location>
        <topology evidence="1">Single-pass type I membrane protein</topology>
    </subcellularLocation>
</comment>
<evidence type="ECO:0000256" key="1">
    <source>
        <dbReference type="ARBA" id="ARBA00004479"/>
    </source>
</evidence>
<dbReference type="SUPFAM" id="SSF56112">
    <property type="entry name" value="Protein kinase-like (PK-like)"/>
    <property type="match status" value="1"/>
</dbReference>
<evidence type="ECO:0000256" key="9">
    <source>
        <dbReference type="ARBA" id="ARBA00023157"/>
    </source>
</evidence>
<keyword evidence="3 11" id="KW-0245">EGF-like domain</keyword>
<dbReference type="Pfam" id="PF13947">
    <property type="entry name" value="GUB_WAK_bind"/>
    <property type="match status" value="1"/>
</dbReference>
<dbReference type="FunFam" id="1.10.510.10:FF:000084">
    <property type="entry name" value="Wall-associated receptor kinase 2"/>
    <property type="match status" value="1"/>
</dbReference>
<dbReference type="PROSITE" id="PS00010">
    <property type="entry name" value="ASX_HYDROXYL"/>
    <property type="match status" value="1"/>
</dbReference>
<dbReference type="PROSITE" id="PS00108">
    <property type="entry name" value="PROTEIN_KINASE_ST"/>
    <property type="match status" value="1"/>
</dbReference>
<dbReference type="InterPro" id="IPR000152">
    <property type="entry name" value="EGF-type_Asp/Asn_hydroxyl_site"/>
</dbReference>
<dbReference type="CDD" id="cd00054">
    <property type="entry name" value="EGF_CA"/>
    <property type="match status" value="1"/>
</dbReference>
<dbReference type="PANTHER" id="PTHR27005:SF6">
    <property type="entry name" value="WALL-ASSOCIATED RECEPTOR KINASE-LIKE 8"/>
    <property type="match status" value="1"/>
</dbReference>
<dbReference type="PROSITE" id="PS00107">
    <property type="entry name" value="PROTEIN_KINASE_ATP"/>
    <property type="match status" value="1"/>
</dbReference>
<dbReference type="Pfam" id="PF00069">
    <property type="entry name" value="Pkinase"/>
    <property type="match status" value="1"/>
</dbReference>
<organism evidence="17 18">
    <name type="scientific">Triticum turgidum subsp. durum</name>
    <name type="common">Durum wheat</name>
    <name type="synonym">Triticum durum</name>
    <dbReference type="NCBI Taxonomy" id="4567"/>
    <lineage>
        <taxon>Eukaryota</taxon>
        <taxon>Viridiplantae</taxon>
        <taxon>Streptophyta</taxon>
        <taxon>Embryophyta</taxon>
        <taxon>Tracheophyta</taxon>
        <taxon>Spermatophyta</taxon>
        <taxon>Magnoliopsida</taxon>
        <taxon>Liliopsida</taxon>
        <taxon>Poales</taxon>
        <taxon>Poaceae</taxon>
        <taxon>BOP clade</taxon>
        <taxon>Pooideae</taxon>
        <taxon>Triticodae</taxon>
        <taxon>Triticeae</taxon>
        <taxon>Triticinae</taxon>
        <taxon>Triticum</taxon>
    </lineage>
</organism>
<feature type="domain" description="EGF-like" evidence="16">
    <location>
        <begin position="440"/>
        <end position="482"/>
    </location>
</feature>
<accession>A0A9R1B0L4</accession>
<evidence type="ECO:0000256" key="14">
    <source>
        <dbReference type="SAM" id="Phobius"/>
    </source>
</evidence>
<evidence type="ECO:0008006" key="19">
    <source>
        <dbReference type="Google" id="ProtNLM"/>
    </source>
</evidence>